<gene>
    <name evidence="1" type="ORF">PV666_48800</name>
</gene>
<evidence type="ECO:0000313" key="1">
    <source>
        <dbReference type="EMBL" id="MDX3025709.1"/>
    </source>
</evidence>
<organism evidence="1 2">
    <name type="scientific">Streptomyces acidiscabies</name>
    <dbReference type="NCBI Taxonomy" id="42234"/>
    <lineage>
        <taxon>Bacteria</taxon>
        <taxon>Bacillati</taxon>
        <taxon>Actinomycetota</taxon>
        <taxon>Actinomycetes</taxon>
        <taxon>Kitasatosporales</taxon>
        <taxon>Streptomycetaceae</taxon>
        <taxon>Streptomyces</taxon>
    </lineage>
</organism>
<keyword evidence="2" id="KW-1185">Reference proteome</keyword>
<comment type="caution">
    <text evidence="1">The sequence shown here is derived from an EMBL/GenBank/DDBJ whole genome shotgun (WGS) entry which is preliminary data.</text>
</comment>
<evidence type="ECO:0000313" key="2">
    <source>
        <dbReference type="Proteomes" id="UP001272987"/>
    </source>
</evidence>
<reference evidence="1 2" key="1">
    <citation type="journal article" date="2023" name="Microb. Genom.">
        <title>Mesoterricola silvestris gen. nov., sp. nov., Mesoterricola sediminis sp. nov., Geothrix oryzae sp. nov., Geothrix edaphica sp. nov., Geothrix rubra sp. nov., and Geothrix limicola sp. nov., six novel members of Acidobacteriota isolated from soils.</title>
        <authorList>
            <person name="Weisberg A.J."/>
            <person name="Pearce E."/>
            <person name="Kramer C.G."/>
            <person name="Chang J.H."/>
            <person name="Clarke C.R."/>
        </authorList>
    </citation>
    <scope>NUCLEOTIDE SEQUENCE [LARGE SCALE GENOMIC DNA]</scope>
    <source>
        <strain evidence="1 2">NB05-1H</strain>
    </source>
</reference>
<protein>
    <submittedName>
        <fullName evidence="1">Uncharacterized protein</fullName>
    </submittedName>
</protein>
<name>A0ABU4MEP6_9ACTN</name>
<sequence length="42" mass="4744">MLTIEPAINQVGRKALILTLYKSPKMAVKTGRIMTMHYPAQQ</sequence>
<dbReference type="RefSeq" id="WP_319167696.1">
    <property type="nucleotide sequence ID" value="NZ_JARAWP010000053.1"/>
</dbReference>
<dbReference type="EMBL" id="JARAWP010000053">
    <property type="protein sequence ID" value="MDX3025709.1"/>
    <property type="molecule type" value="Genomic_DNA"/>
</dbReference>
<dbReference type="Proteomes" id="UP001272987">
    <property type="component" value="Unassembled WGS sequence"/>
</dbReference>
<accession>A0ABU4MEP6</accession>
<proteinExistence type="predicted"/>